<protein>
    <submittedName>
        <fullName evidence="2">Uncharacterized protein</fullName>
    </submittedName>
</protein>
<dbReference type="AlphaFoldDB" id="A0A4P9WJX3"/>
<dbReference type="Proteomes" id="UP000269721">
    <property type="component" value="Unassembled WGS sequence"/>
</dbReference>
<dbReference type="OrthoDB" id="2448523at2759"/>
<feature type="region of interest" description="Disordered" evidence="1">
    <location>
        <begin position="495"/>
        <end position="526"/>
    </location>
</feature>
<dbReference type="EMBL" id="KZ994312">
    <property type="protein sequence ID" value="RKO93259.1"/>
    <property type="molecule type" value="Genomic_DNA"/>
</dbReference>
<feature type="region of interest" description="Disordered" evidence="1">
    <location>
        <begin position="723"/>
        <end position="745"/>
    </location>
</feature>
<feature type="compositionally biased region" description="Basic residues" evidence="1">
    <location>
        <begin position="731"/>
        <end position="741"/>
    </location>
</feature>
<feature type="compositionally biased region" description="Low complexity" evidence="1">
    <location>
        <begin position="495"/>
        <end position="512"/>
    </location>
</feature>
<evidence type="ECO:0000313" key="3">
    <source>
        <dbReference type="Proteomes" id="UP000269721"/>
    </source>
</evidence>
<name>A0A4P9WJX3_9FUNG</name>
<keyword evidence="3" id="KW-1185">Reference proteome</keyword>
<proteinExistence type="predicted"/>
<sequence length="780" mass="85277">MGFGRVGLYLRTPSELLAGGSQAHTAEGKGASVSFSVGQERTLRQLLQSCLEMRRAGPPTPSAVAWPTSVSLSRAFRGCHSGAARVLGGLQRTPLSRHSRAPSSYHETARQELRVGITASRILGNNGRYLMVYRQYFGDFGGAGVDDCLLNTHWLTKHDIATFRRKLRGELLSISTNLSAEQNIHKFLMLLLSDWFELGIASPLMLAAAWEYGHRKLILMDGTLGACLQKILLFVMLAIDENYCGVPVGLFLFSALLGKGRLPPVMKPKFPNDSYRNGRLHWQRRKDKFSLLFQFVLLLETSTHIAGTAQTPSIAEVVEGGIYFMLYLFKHWLHIIVLSMRSAESRVRASTAASLPRGLLPNTNIHTEGFNSSFQTWGLAEVQARRSPGKAPAPAPEPAPARGLIVFLADPVQDAAARRFVELSLYRFTIQSWDPASSKLVVSVPSATEASKQYAFKSRVPGYCKHLRAARIVIQLATSAGWSLASPASSLLTHSPPASSASSLGPPTSSLSRPLAAAHASENDENSSELAVPIFEPCEPEAVSEVMPLDLDDPEGLAGAIADWLEPDPARRRKGGCGRAGVRTREEELLIALKLLQDNANFLGSMGLSALCRIAKFIAYGAAIEKEGVQQEGETAEKVGVEGKEGKQREKRGVNGEGGEEEARGRGKAKRLVGVGAHIIELWDLNPVEPMIGPLTSSWGWSECERGRRHVVSRSRMHIALERGGQSNRKSSVHGWRRGRKTPTEDSVTILAPRLTQRNSWSTVSFPPVPETDVIRNRDK</sequence>
<feature type="compositionally biased region" description="Basic and acidic residues" evidence="1">
    <location>
        <begin position="630"/>
        <end position="654"/>
    </location>
</feature>
<evidence type="ECO:0000313" key="2">
    <source>
        <dbReference type="EMBL" id="RKO93259.1"/>
    </source>
</evidence>
<feature type="region of interest" description="Disordered" evidence="1">
    <location>
        <begin position="630"/>
        <end position="668"/>
    </location>
</feature>
<evidence type="ECO:0000256" key="1">
    <source>
        <dbReference type="SAM" id="MobiDB-lite"/>
    </source>
</evidence>
<organism evidence="2 3">
    <name type="scientific">Blyttiomyces helicus</name>
    <dbReference type="NCBI Taxonomy" id="388810"/>
    <lineage>
        <taxon>Eukaryota</taxon>
        <taxon>Fungi</taxon>
        <taxon>Fungi incertae sedis</taxon>
        <taxon>Chytridiomycota</taxon>
        <taxon>Chytridiomycota incertae sedis</taxon>
        <taxon>Chytridiomycetes</taxon>
        <taxon>Chytridiomycetes incertae sedis</taxon>
        <taxon>Blyttiomyces</taxon>
    </lineage>
</organism>
<reference evidence="3" key="1">
    <citation type="journal article" date="2018" name="Nat. Microbiol.">
        <title>Leveraging single-cell genomics to expand the fungal tree of life.</title>
        <authorList>
            <person name="Ahrendt S.R."/>
            <person name="Quandt C.A."/>
            <person name="Ciobanu D."/>
            <person name="Clum A."/>
            <person name="Salamov A."/>
            <person name="Andreopoulos B."/>
            <person name="Cheng J.F."/>
            <person name="Woyke T."/>
            <person name="Pelin A."/>
            <person name="Henrissat B."/>
            <person name="Reynolds N.K."/>
            <person name="Benny G.L."/>
            <person name="Smith M.E."/>
            <person name="James T.Y."/>
            <person name="Grigoriev I.V."/>
        </authorList>
    </citation>
    <scope>NUCLEOTIDE SEQUENCE [LARGE SCALE GENOMIC DNA]</scope>
</reference>
<gene>
    <name evidence="2" type="ORF">BDK51DRAFT_30087</name>
</gene>
<accession>A0A4P9WJX3</accession>